<evidence type="ECO:0000313" key="2">
    <source>
        <dbReference type="Proteomes" id="UP001150581"/>
    </source>
</evidence>
<keyword evidence="2" id="KW-1185">Reference proteome</keyword>
<protein>
    <submittedName>
        <fullName evidence="1">Uncharacterized protein</fullName>
    </submittedName>
</protein>
<accession>A0ACC1IRE5</accession>
<name>A0ACC1IRE5_9FUNG</name>
<dbReference type="EMBL" id="JANBPG010000166">
    <property type="protein sequence ID" value="KAJ1899277.1"/>
    <property type="molecule type" value="Genomic_DNA"/>
</dbReference>
<comment type="caution">
    <text evidence="1">The sequence shown here is derived from an EMBL/GenBank/DDBJ whole genome shotgun (WGS) entry which is preliminary data.</text>
</comment>
<evidence type="ECO:0000313" key="1">
    <source>
        <dbReference type="EMBL" id="KAJ1899277.1"/>
    </source>
</evidence>
<organism evidence="1 2">
    <name type="scientific">Kickxella alabastrina</name>
    <dbReference type="NCBI Taxonomy" id="61397"/>
    <lineage>
        <taxon>Eukaryota</taxon>
        <taxon>Fungi</taxon>
        <taxon>Fungi incertae sedis</taxon>
        <taxon>Zoopagomycota</taxon>
        <taxon>Kickxellomycotina</taxon>
        <taxon>Kickxellomycetes</taxon>
        <taxon>Kickxellales</taxon>
        <taxon>Kickxellaceae</taxon>
        <taxon>Kickxella</taxon>
    </lineage>
</organism>
<sequence length="491" mass="53844">MPSLLPGNETKYLGNNATNREIPDSGTSVNFKPKMSIFSRRHAQNLAINTMTVHSSQTSDPQEMMQNIGISDVQDQDVDVDEVLNKRYFNYRDPTLVAATQSKASREQTFVALAKHTRLADTPDKAYVNCKRVAGVISYDSMSPVRTKLLASPLQKSVEFRRHTRRISIHANAFDELDADIGHGRSTNLMSNVDLDFSINRSLLDTLSANPNMNVAKPSPAGLRVKPRKLVREVAKKTNPVGQSAAAQDKSQAMGQPAAIKALPSKNPDAEAVTHQDEIKQSKTSNSLLLRTMFRSMESTPKGSTSPAETAATVQTAEPTTPRASKTKAVKQEKDKSADIISQSIPDIDDLAGDDQDQDHNQGQDHDQGQDHAQGYEQGRMSPLLDSIESISESYQFTIRHKPPLGPLRAVEPHNPALSDELIVERGHNLFVIGEFADGWVLAVNISRNSECGMIPRRCLFFPTASFMTKEAIEASNRSSAFESVPAGAIN</sequence>
<proteinExistence type="predicted"/>
<gene>
    <name evidence="1" type="ORF">LPJ66_002209</name>
</gene>
<reference evidence="1" key="1">
    <citation type="submission" date="2022-07" db="EMBL/GenBank/DDBJ databases">
        <title>Phylogenomic reconstructions and comparative analyses of Kickxellomycotina fungi.</title>
        <authorList>
            <person name="Reynolds N.K."/>
            <person name="Stajich J.E."/>
            <person name="Barry K."/>
            <person name="Grigoriev I.V."/>
            <person name="Crous P."/>
            <person name="Smith M.E."/>
        </authorList>
    </citation>
    <scope>NUCLEOTIDE SEQUENCE</scope>
    <source>
        <strain evidence="1">Benny 63K</strain>
    </source>
</reference>
<dbReference type="Proteomes" id="UP001150581">
    <property type="component" value="Unassembled WGS sequence"/>
</dbReference>